<proteinExistence type="inferred from homology"/>
<evidence type="ECO:0000259" key="3">
    <source>
        <dbReference type="Pfam" id="PF00586"/>
    </source>
</evidence>
<comment type="catalytic activity">
    <reaction evidence="2">
        <text>thiamine phosphate + ATP = thiamine diphosphate + ADP</text>
        <dbReference type="Rhea" id="RHEA:15913"/>
        <dbReference type="ChEBI" id="CHEBI:30616"/>
        <dbReference type="ChEBI" id="CHEBI:37575"/>
        <dbReference type="ChEBI" id="CHEBI:58937"/>
        <dbReference type="ChEBI" id="CHEBI:456216"/>
        <dbReference type="EC" id="2.7.4.16"/>
    </reaction>
</comment>
<keyword evidence="2 5" id="KW-0418">Kinase</keyword>
<dbReference type="EC" id="2.7.4.16" evidence="2"/>
<dbReference type="EMBL" id="JALNMH010000010">
    <property type="protein sequence ID" value="MCK7594611.1"/>
    <property type="molecule type" value="Genomic_DNA"/>
</dbReference>
<feature type="binding site" evidence="2">
    <location>
        <position position="27"/>
    </location>
    <ligand>
        <name>Mg(2+)</name>
        <dbReference type="ChEBI" id="CHEBI:18420"/>
        <label>4</label>
    </ligand>
</feature>
<feature type="binding site" evidence="2">
    <location>
        <position position="203"/>
    </location>
    <ligand>
        <name>ATP</name>
        <dbReference type="ChEBI" id="CHEBI:30616"/>
    </ligand>
</feature>
<protein>
    <recommendedName>
        <fullName evidence="2">Thiamine-monophosphate kinase</fullName>
        <shortName evidence="2">TMP kinase</shortName>
        <shortName evidence="2">Thiamine-phosphate kinase</shortName>
        <ecNumber evidence="2">2.7.4.16</ecNumber>
    </recommendedName>
</protein>
<keyword evidence="2 5" id="KW-0808">Transferase</keyword>
<name>A0ABT0GJ78_9GAMM</name>
<feature type="binding site" evidence="2">
    <location>
        <position position="42"/>
    </location>
    <ligand>
        <name>Mg(2+)</name>
        <dbReference type="ChEBI" id="CHEBI:18420"/>
        <label>4</label>
    </ligand>
</feature>
<evidence type="ECO:0000313" key="5">
    <source>
        <dbReference type="EMBL" id="MCK7594611.1"/>
    </source>
</evidence>
<feature type="binding site" evidence="2">
    <location>
        <position position="44"/>
    </location>
    <ligand>
        <name>Mg(2+)</name>
        <dbReference type="ChEBI" id="CHEBI:18420"/>
        <label>2</label>
    </ligand>
</feature>
<comment type="function">
    <text evidence="2">Catalyzes the ATP-dependent phosphorylation of thiamine-monophosphate (TMP) to form thiamine-pyrophosphate (TPP), the active form of vitamin B1.</text>
</comment>
<accession>A0ABT0GJ78</accession>
<feature type="binding site" evidence="2">
    <location>
        <position position="72"/>
    </location>
    <ligand>
        <name>Mg(2+)</name>
        <dbReference type="ChEBI" id="CHEBI:18420"/>
        <label>3</label>
    </ligand>
</feature>
<comment type="caution">
    <text evidence="2">Lacks conserved residue(s) required for the propagation of feature annotation.</text>
</comment>
<evidence type="ECO:0000259" key="4">
    <source>
        <dbReference type="Pfam" id="PF02769"/>
    </source>
</evidence>
<dbReference type="Proteomes" id="UP001431449">
    <property type="component" value="Unassembled WGS sequence"/>
</dbReference>
<dbReference type="SUPFAM" id="SSF56042">
    <property type="entry name" value="PurM C-terminal domain-like"/>
    <property type="match status" value="1"/>
</dbReference>
<feature type="binding site" evidence="2">
    <location>
        <position position="27"/>
    </location>
    <ligand>
        <name>Mg(2+)</name>
        <dbReference type="ChEBI" id="CHEBI:18420"/>
        <label>3</label>
    </ligand>
</feature>
<feature type="binding site" evidence="2">
    <location>
        <position position="204"/>
    </location>
    <ligand>
        <name>Mg(2+)</name>
        <dbReference type="ChEBI" id="CHEBI:18420"/>
        <label>5</label>
    </ligand>
</feature>
<sequence>MAEFELIAMIRERCAAQREVLLGIGDDCALLSLPPGQQLAVSCDTLNADVHFDAAHAAADIGYKAAAVNLSDLAAMGAEPAWCTLSLSMPSADRAWLSGLLDGFLELCAAHRVALVGGDTTRGPLSLCVTAMGWLPHGRALRRDAARVGDDLWVTGSLGDASAALALGEAAGRYLRGRLLRPTPRVDAGRALLRLAHAAIDLSDGLHGDLGHVLRASSAGADLQLGALPASQALIEAFPEREARWNHQLCGGDDYELAFTADPSQRRAVEEALQAVGVLATRIGSLRAEPGLRLMLPEGGSWEPAAGAWQHFGEAT</sequence>
<dbReference type="Pfam" id="PF00586">
    <property type="entry name" value="AIRS"/>
    <property type="match status" value="1"/>
</dbReference>
<comment type="similarity">
    <text evidence="2">Belongs to the thiamine-monophosphate kinase family.</text>
</comment>
<feature type="binding site" evidence="2">
    <location>
        <begin position="118"/>
        <end position="119"/>
    </location>
    <ligand>
        <name>ATP</name>
        <dbReference type="ChEBI" id="CHEBI:30616"/>
    </ligand>
</feature>
<feature type="binding site" evidence="2">
    <location>
        <position position="72"/>
    </location>
    <ligand>
        <name>Mg(2+)</name>
        <dbReference type="ChEBI" id="CHEBI:18420"/>
        <label>2</label>
    </ligand>
</feature>
<keyword evidence="2" id="KW-0460">Magnesium</keyword>
<gene>
    <name evidence="2 5" type="primary">thiL</name>
    <name evidence="5" type="ORF">M0G41_13135</name>
</gene>
<reference evidence="5" key="1">
    <citation type="submission" date="2022-04" db="EMBL/GenBank/DDBJ databases">
        <title>Lysobacter sp. CAU 1642 isolated from sea sand.</title>
        <authorList>
            <person name="Kim W."/>
        </authorList>
    </citation>
    <scope>NUCLEOTIDE SEQUENCE</scope>
    <source>
        <strain evidence="5">CAU 1642</strain>
    </source>
</reference>
<feature type="domain" description="PurM-like N-terminal" evidence="3">
    <location>
        <begin position="25"/>
        <end position="134"/>
    </location>
</feature>
<feature type="binding site" evidence="2">
    <location>
        <position position="44"/>
    </location>
    <ligand>
        <name>Mg(2+)</name>
        <dbReference type="ChEBI" id="CHEBI:18420"/>
        <label>1</label>
    </ligand>
</feature>
<comment type="caution">
    <text evidence="5">The sequence shown here is derived from an EMBL/GenBank/DDBJ whole genome shotgun (WGS) entry which is preliminary data.</text>
</comment>
<dbReference type="NCBIfam" id="TIGR01379">
    <property type="entry name" value="thiL"/>
    <property type="match status" value="1"/>
</dbReference>
<dbReference type="PIRSF" id="PIRSF005303">
    <property type="entry name" value="Thiam_monoph_kin"/>
    <property type="match status" value="1"/>
</dbReference>
<feature type="domain" description="PurM-like C-terminal" evidence="4">
    <location>
        <begin position="147"/>
        <end position="295"/>
    </location>
</feature>
<feature type="binding site" evidence="2">
    <location>
        <position position="51"/>
    </location>
    <ligand>
        <name>substrate</name>
    </ligand>
</feature>
<evidence type="ECO:0000256" key="1">
    <source>
        <dbReference type="ARBA" id="ARBA00022977"/>
    </source>
</evidence>
<comment type="pathway">
    <text evidence="2">Cofactor biosynthesis; thiamine diphosphate biosynthesis; thiamine diphosphate from thiamine phosphate: step 1/1.</text>
</comment>
<evidence type="ECO:0000313" key="6">
    <source>
        <dbReference type="Proteomes" id="UP001431449"/>
    </source>
</evidence>
<feature type="binding site" evidence="2">
    <location>
        <position position="253"/>
    </location>
    <ligand>
        <name>substrate</name>
    </ligand>
</feature>
<dbReference type="CDD" id="cd02194">
    <property type="entry name" value="ThiL"/>
    <property type="match status" value="1"/>
</dbReference>
<feature type="binding site" evidence="2">
    <location>
        <position position="143"/>
    </location>
    <ligand>
        <name>ATP</name>
        <dbReference type="ChEBI" id="CHEBI:30616"/>
    </ligand>
</feature>
<dbReference type="PANTHER" id="PTHR30270:SF0">
    <property type="entry name" value="THIAMINE-MONOPHOSPHATE KINASE"/>
    <property type="match status" value="1"/>
</dbReference>
<dbReference type="Pfam" id="PF02769">
    <property type="entry name" value="AIRS_C"/>
    <property type="match status" value="1"/>
</dbReference>
<keyword evidence="2" id="KW-0479">Metal-binding</keyword>
<dbReference type="HAMAP" id="MF_02128">
    <property type="entry name" value="TMP_kinase"/>
    <property type="match status" value="1"/>
</dbReference>
<dbReference type="InterPro" id="IPR006283">
    <property type="entry name" value="ThiL-like"/>
</dbReference>
<dbReference type="InterPro" id="IPR036921">
    <property type="entry name" value="PurM-like_N_sf"/>
</dbReference>
<comment type="miscellaneous">
    <text evidence="2">Reaction mechanism of ThiL seems to utilize a direct, inline transfer of the gamma-phosphate of ATP to TMP rather than a phosphorylated enzyme intermediate.</text>
</comment>
<feature type="binding site" evidence="2">
    <location>
        <position position="72"/>
    </location>
    <ligand>
        <name>Mg(2+)</name>
        <dbReference type="ChEBI" id="CHEBI:18420"/>
        <label>4</label>
    </ligand>
</feature>
<evidence type="ECO:0000256" key="2">
    <source>
        <dbReference type="HAMAP-Rule" id="MF_02128"/>
    </source>
</evidence>
<feature type="binding site" evidence="2">
    <location>
        <position position="201"/>
    </location>
    <ligand>
        <name>Mg(2+)</name>
        <dbReference type="ChEBI" id="CHEBI:18420"/>
        <label>3</label>
    </ligand>
</feature>
<dbReference type="Gene3D" id="3.90.650.10">
    <property type="entry name" value="PurM-like C-terminal domain"/>
    <property type="match status" value="1"/>
</dbReference>
<dbReference type="RefSeq" id="WP_248210144.1">
    <property type="nucleotide sequence ID" value="NZ_JALNMH010000010.1"/>
</dbReference>
<dbReference type="Gene3D" id="3.30.1330.10">
    <property type="entry name" value="PurM-like, N-terminal domain"/>
    <property type="match status" value="1"/>
</dbReference>
<dbReference type="PANTHER" id="PTHR30270">
    <property type="entry name" value="THIAMINE-MONOPHOSPHATE KINASE"/>
    <property type="match status" value="1"/>
</dbReference>
<organism evidence="5 6">
    <name type="scientific">Pseudomarimonas salicorniae</name>
    <dbReference type="NCBI Taxonomy" id="2933270"/>
    <lineage>
        <taxon>Bacteria</taxon>
        <taxon>Pseudomonadati</taxon>
        <taxon>Pseudomonadota</taxon>
        <taxon>Gammaproteobacteria</taxon>
        <taxon>Lysobacterales</taxon>
        <taxon>Lysobacteraceae</taxon>
        <taxon>Pseudomarimonas</taxon>
    </lineage>
</organism>
<keyword evidence="2" id="KW-0067">ATP-binding</keyword>
<dbReference type="InterPro" id="IPR010918">
    <property type="entry name" value="PurM-like_C_dom"/>
</dbReference>
<keyword evidence="1 2" id="KW-0784">Thiamine biosynthesis</keyword>
<dbReference type="SUPFAM" id="SSF55326">
    <property type="entry name" value="PurM N-terminal domain-like"/>
    <property type="match status" value="1"/>
</dbReference>
<dbReference type="InterPro" id="IPR036676">
    <property type="entry name" value="PurM-like_C_sf"/>
</dbReference>
<keyword evidence="2" id="KW-0547">Nucleotide-binding</keyword>
<dbReference type="InterPro" id="IPR016188">
    <property type="entry name" value="PurM-like_N"/>
</dbReference>
<feature type="binding site" evidence="2">
    <location>
        <position position="309"/>
    </location>
    <ligand>
        <name>substrate</name>
    </ligand>
</feature>
<dbReference type="GO" id="GO:0009030">
    <property type="term" value="F:thiamine-phosphate kinase activity"/>
    <property type="evidence" value="ECO:0007669"/>
    <property type="project" value="UniProtKB-EC"/>
</dbReference>
<feature type="binding site" evidence="2">
    <location>
        <position position="119"/>
    </location>
    <ligand>
        <name>Mg(2+)</name>
        <dbReference type="ChEBI" id="CHEBI:18420"/>
        <label>1</label>
    </ligand>
</feature>
<keyword evidence="6" id="KW-1185">Reference proteome</keyword>